<dbReference type="InterPro" id="IPR054574">
    <property type="entry name" value="Cgl0159_dom"/>
</dbReference>
<feature type="domain" description="Cgl0159-like" evidence="1">
    <location>
        <begin position="44"/>
        <end position="294"/>
    </location>
</feature>
<evidence type="ECO:0000259" key="1">
    <source>
        <dbReference type="Pfam" id="PF22649"/>
    </source>
</evidence>
<accession>A0A2T3FNP2</accession>
<dbReference type="Pfam" id="PF22649">
    <property type="entry name" value="Cgl0159"/>
    <property type="match status" value="1"/>
</dbReference>
<evidence type="ECO:0000313" key="2">
    <source>
        <dbReference type="EMBL" id="PST36894.1"/>
    </source>
</evidence>
<dbReference type="Proteomes" id="UP000241048">
    <property type="component" value="Unassembled WGS sequence"/>
</dbReference>
<sequence>MGFDYQSFLNDKIFEELNKIKAFSPEVIEQEAAARKKPGFPHDKLVFAAADHNARMINEYKGNPIGLSNRREYLSRLVRMLQSDQIDGIEATPDIIEDLFILNKLQRERGEKAFLDGKMLVGTVNRGGLKNTVWEMDDMPSCYTVDRLVKLRMDGVKFMIRLNPMDERSKYTVRYCAEAVNAAESAGLPIFIEALYVETTETGFTMKTDSESLCKVVGVVGALGCRASGKWIEVPLNHEYAVPTAATTCPVLVVPDEVKSEPIEVVEEYTKEIGISSNIRGILLGRNVMYNESDPLPIAEAIADIWHKGGNAEENYKRCVEKL</sequence>
<dbReference type="Gene3D" id="3.20.20.70">
    <property type="entry name" value="Aldolase class I"/>
    <property type="match status" value="1"/>
</dbReference>
<dbReference type="RefSeq" id="WP_107001107.1">
    <property type="nucleotide sequence ID" value="NZ_CAUWBW010000032.1"/>
</dbReference>
<comment type="caution">
    <text evidence="2">The sequence shown here is derived from an EMBL/GenBank/DDBJ whole genome shotgun (WGS) entry which is preliminary data.</text>
</comment>
<reference evidence="2 3" key="1">
    <citation type="submission" date="2018-03" db="EMBL/GenBank/DDBJ databases">
        <title>Lachnoclostridium SNUG30386 gen.nov., sp.nov., isolated from human faeces.</title>
        <authorList>
            <person name="Seo B."/>
            <person name="Jeon K."/>
            <person name="Ko G."/>
        </authorList>
    </citation>
    <scope>NUCLEOTIDE SEQUENCE [LARGE SCALE GENOMIC DNA]</scope>
    <source>
        <strain evidence="2 3">SNUG30386</strain>
    </source>
</reference>
<dbReference type="EMBL" id="PYLO01000003">
    <property type="protein sequence ID" value="PST36894.1"/>
    <property type="molecule type" value="Genomic_DNA"/>
</dbReference>
<keyword evidence="3" id="KW-1185">Reference proteome</keyword>
<protein>
    <recommendedName>
        <fullName evidence="1">Cgl0159-like domain-containing protein</fullName>
    </recommendedName>
</protein>
<gene>
    <name evidence="2" type="ORF">C7U56_10065</name>
</gene>
<dbReference type="InterPro" id="IPR013785">
    <property type="entry name" value="Aldolase_TIM"/>
</dbReference>
<dbReference type="SUPFAM" id="SSF51569">
    <property type="entry name" value="Aldolase"/>
    <property type="match status" value="1"/>
</dbReference>
<dbReference type="AlphaFoldDB" id="A0A2T3FNP2"/>
<proteinExistence type="predicted"/>
<evidence type="ECO:0000313" key="3">
    <source>
        <dbReference type="Proteomes" id="UP000241048"/>
    </source>
</evidence>
<organism evidence="2 3">
    <name type="scientific">Clostridium fessum</name>
    <dbReference type="NCBI Taxonomy" id="2126740"/>
    <lineage>
        <taxon>Bacteria</taxon>
        <taxon>Bacillati</taxon>
        <taxon>Bacillota</taxon>
        <taxon>Clostridia</taxon>
        <taxon>Eubacteriales</taxon>
        <taxon>Clostridiaceae</taxon>
        <taxon>Clostridium</taxon>
    </lineage>
</organism>
<name>A0A2T3FNP2_9CLOT</name>